<feature type="region of interest" description="Disordered" evidence="3">
    <location>
        <begin position="713"/>
        <end position="734"/>
    </location>
</feature>
<dbReference type="PANTHER" id="PTHR43702">
    <property type="entry name" value="L-FUCOSE-PROTON SYMPORTER"/>
    <property type="match status" value="1"/>
</dbReference>
<name>A0A9P7ZGK1_9HYPO</name>
<feature type="domain" description="Rhodopsin" evidence="5">
    <location>
        <begin position="51"/>
        <end position="306"/>
    </location>
</feature>
<gene>
    <name evidence="6" type="ORF">F5Z01DRAFT_265298</name>
</gene>
<feature type="transmembrane region" description="Helical" evidence="4">
    <location>
        <begin position="549"/>
        <end position="572"/>
    </location>
</feature>
<evidence type="ECO:0000256" key="2">
    <source>
        <dbReference type="ARBA" id="ARBA00022475"/>
    </source>
</evidence>
<feature type="transmembrane region" description="Helical" evidence="4">
    <location>
        <begin position="33"/>
        <end position="51"/>
    </location>
</feature>
<dbReference type="SUPFAM" id="SSF103473">
    <property type="entry name" value="MFS general substrate transporter"/>
    <property type="match status" value="1"/>
</dbReference>
<feature type="transmembrane region" description="Helical" evidence="4">
    <location>
        <begin position="283"/>
        <end position="302"/>
    </location>
</feature>
<feature type="transmembrane region" description="Helical" evidence="4">
    <location>
        <begin position="433"/>
        <end position="454"/>
    </location>
</feature>
<feature type="transmembrane region" description="Helical" evidence="4">
    <location>
        <begin position="863"/>
        <end position="883"/>
    </location>
</feature>
<evidence type="ECO:0000313" key="6">
    <source>
        <dbReference type="EMBL" id="KAG9251753.1"/>
    </source>
</evidence>
<feature type="transmembrane region" description="Helical" evidence="4">
    <location>
        <begin position="517"/>
        <end position="537"/>
    </location>
</feature>
<feature type="transmembrane region" description="Helical" evidence="4">
    <location>
        <begin position="146"/>
        <end position="168"/>
    </location>
</feature>
<dbReference type="Gene3D" id="1.20.1250.20">
    <property type="entry name" value="MFS general substrate transporter like domains"/>
    <property type="match status" value="2"/>
</dbReference>
<feature type="transmembrane region" description="Helical" evidence="4">
    <location>
        <begin position="72"/>
        <end position="92"/>
    </location>
</feature>
<feature type="transmembrane region" description="Helical" evidence="4">
    <location>
        <begin position="188"/>
        <end position="215"/>
    </location>
</feature>
<proteinExistence type="predicted"/>
<feature type="compositionally biased region" description="Polar residues" evidence="3">
    <location>
        <begin position="713"/>
        <end position="729"/>
    </location>
</feature>
<evidence type="ECO:0000313" key="7">
    <source>
        <dbReference type="Proteomes" id="UP000887229"/>
    </source>
</evidence>
<dbReference type="Proteomes" id="UP000887229">
    <property type="component" value="Unassembled WGS sequence"/>
</dbReference>
<dbReference type="PANTHER" id="PTHR43702:SF13">
    <property type="entry name" value="MONOSACCHARIDE TRANSPORTER, PUTATIVE (AFU_ORTHOLOGUE AFUA_4G06630)-RELATED"/>
    <property type="match status" value="1"/>
</dbReference>
<feature type="region of interest" description="Disordered" evidence="3">
    <location>
        <begin position="893"/>
        <end position="976"/>
    </location>
</feature>
<dbReference type="RefSeq" id="XP_046115677.1">
    <property type="nucleotide sequence ID" value="XM_046258621.1"/>
</dbReference>
<feature type="transmembrane region" description="Helical" evidence="4">
    <location>
        <begin position="742"/>
        <end position="763"/>
    </location>
</feature>
<dbReference type="GO" id="GO:0022857">
    <property type="term" value="F:transmembrane transporter activity"/>
    <property type="evidence" value="ECO:0007669"/>
    <property type="project" value="InterPro"/>
</dbReference>
<dbReference type="Pfam" id="PF07690">
    <property type="entry name" value="MFS_1"/>
    <property type="match status" value="1"/>
</dbReference>
<keyword evidence="7" id="KW-1185">Reference proteome</keyword>
<dbReference type="GO" id="GO:0005886">
    <property type="term" value="C:plasma membrane"/>
    <property type="evidence" value="ECO:0007669"/>
    <property type="project" value="UniProtKB-SubCell"/>
</dbReference>
<dbReference type="AlphaFoldDB" id="A0A9P7ZGK1"/>
<reference evidence="6" key="1">
    <citation type="journal article" date="2021" name="IMA Fungus">
        <title>Genomic characterization of three marine fungi, including Emericellopsis atlantica sp. nov. with signatures of a generalist lifestyle and marine biomass degradation.</title>
        <authorList>
            <person name="Hagestad O.C."/>
            <person name="Hou L."/>
            <person name="Andersen J.H."/>
            <person name="Hansen E.H."/>
            <person name="Altermark B."/>
            <person name="Li C."/>
            <person name="Kuhnert E."/>
            <person name="Cox R.J."/>
            <person name="Crous P.W."/>
            <person name="Spatafora J.W."/>
            <person name="Lail K."/>
            <person name="Amirebrahimi M."/>
            <person name="Lipzen A."/>
            <person name="Pangilinan J."/>
            <person name="Andreopoulos W."/>
            <person name="Hayes R.D."/>
            <person name="Ng V."/>
            <person name="Grigoriev I.V."/>
            <person name="Jackson S.A."/>
            <person name="Sutton T.D.S."/>
            <person name="Dobson A.D.W."/>
            <person name="Rama T."/>
        </authorList>
    </citation>
    <scope>NUCLEOTIDE SEQUENCE</scope>
    <source>
        <strain evidence="6">TS7</strain>
    </source>
</reference>
<sequence>MKEPSDVDDAHLTTMASANAVISGHQIPDRGPAVFAVSVATLVLATVFVVARFISRGLIVRNIRWDDRVMGLAWVIAVFLSSVIALGTANGLGRYDRDIESSERGTLRRCEYVFSILYNPALMATKSSVLIFYLRLFKNTQFVLKYWSWALLGVVNLAGTILTFLNIFQCSPVSAAWNPYYQGDVRCLPLLTEFICSSPINIVTNLCLLFLPIPVLTGMRLPTRQKVVVVLLFSLGIFVTVVDVVRIYFLQSALSDLPTTPSGDLGSTFGGQADFAYNASLSFMWSAVEVNVGITCACIPTLKPLILKLLPAMLYDPDRSTSTFSKRSEGDSRQRNGRRNTPEIAAPPAVVVHEHRSNDAPDPEPPAQQQRDSHSSEEMTAMEFLSTPDMLSPMQRLHTNATARTSTTENAVYFGFVNMAKPKSMLQTSAHESFKYCSIVAILFLLWGISYGLLNTLNTVVATIHDYSSAETLGLTAAYFGGGYFFGPLLVGEWILRRDEHNRSKRHKKNEFENVGGFKVTFIVGLSIYGIGTIIFWPSAVTGSYGGFMASNFIVGFGLSVLEVAANAFIILCGPPEYGETRLLLAQAVQAVGSVLSGLLANKVFFNVVGRAGFATTATLINVQWTYLAITLLCAGLALFFYYMPLPEVSDHELEQSAKRLPIDSQKRTSVGLQLRTVSLILAVLAQYCYTAAQESNSTYFRDLLVSVLPGQSSRGRSAAQGPTGTTDPQKPPGSALSVPDYLLIAHAAFAVSRFFAGGLTYLSVHHRRLPQPRTVLTIFLGMSFLFALLTVVLNPSGPNAIVVPVILFFFAEGPVWPLIFAIGLRGQGRRTKRAAAFITMGGSGGGVVPFIMYGIITSGGSTQLSYIVIVVLQVIMLAYPIFLEASRDARQMVRPRNSMRSKTRSSSDEQEPTLTADELVAQRHREKDEHNGFLGKMGRKLNGSNRSPPPASHPDVQRREAQQEPQGIDFITSAI</sequence>
<dbReference type="InterPro" id="IPR036259">
    <property type="entry name" value="MFS_trans_sf"/>
</dbReference>
<keyword evidence="4" id="KW-0812">Transmembrane</keyword>
<dbReference type="EMBL" id="MU251266">
    <property type="protein sequence ID" value="KAG9251753.1"/>
    <property type="molecule type" value="Genomic_DNA"/>
</dbReference>
<evidence type="ECO:0000259" key="5">
    <source>
        <dbReference type="Pfam" id="PF20684"/>
    </source>
</evidence>
<dbReference type="Pfam" id="PF20684">
    <property type="entry name" value="Fung_rhodopsin"/>
    <property type="match status" value="1"/>
</dbReference>
<feature type="transmembrane region" description="Helical" evidence="4">
    <location>
        <begin position="474"/>
        <end position="496"/>
    </location>
</feature>
<feature type="transmembrane region" description="Helical" evidence="4">
    <location>
        <begin position="112"/>
        <end position="134"/>
    </location>
</feature>
<feature type="transmembrane region" description="Helical" evidence="4">
    <location>
        <begin position="835"/>
        <end position="857"/>
    </location>
</feature>
<dbReference type="InterPro" id="IPR049326">
    <property type="entry name" value="Rhodopsin_dom_fungi"/>
</dbReference>
<feature type="transmembrane region" description="Helical" evidence="4">
    <location>
        <begin position="801"/>
        <end position="823"/>
    </location>
</feature>
<feature type="transmembrane region" description="Helical" evidence="4">
    <location>
        <begin position="775"/>
        <end position="795"/>
    </location>
</feature>
<comment type="subcellular location">
    <subcellularLocation>
        <location evidence="1">Cell inner membrane</location>
        <topology evidence="1">Multi-pass membrane protein</topology>
    </subcellularLocation>
</comment>
<keyword evidence="4" id="KW-0472">Membrane</keyword>
<dbReference type="OrthoDB" id="546893at2759"/>
<feature type="transmembrane region" description="Helical" evidence="4">
    <location>
        <begin position="227"/>
        <end position="249"/>
    </location>
</feature>
<dbReference type="InterPro" id="IPR050375">
    <property type="entry name" value="MFS_TsgA-like"/>
</dbReference>
<organism evidence="6 7">
    <name type="scientific">Emericellopsis atlantica</name>
    <dbReference type="NCBI Taxonomy" id="2614577"/>
    <lineage>
        <taxon>Eukaryota</taxon>
        <taxon>Fungi</taxon>
        <taxon>Dikarya</taxon>
        <taxon>Ascomycota</taxon>
        <taxon>Pezizomycotina</taxon>
        <taxon>Sordariomycetes</taxon>
        <taxon>Hypocreomycetidae</taxon>
        <taxon>Hypocreales</taxon>
        <taxon>Bionectriaceae</taxon>
        <taxon>Emericellopsis</taxon>
    </lineage>
</organism>
<evidence type="ECO:0000256" key="3">
    <source>
        <dbReference type="SAM" id="MobiDB-lite"/>
    </source>
</evidence>
<evidence type="ECO:0000256" key="4">
    <source>
        <dbReference type="SAM" id="Phobius"/>
    </source>
</evidence>
<feature type="region of interest" description="Disordered" evidence="3">
    <location>
        <begin position="320"/>
        <end position="379"/>
    </location>
</feature>
<evidence type="ECO:0000256" key="1">
    <source>
        <dbReference type="ARBA" id="ARBA00004429"/>
    </source>
</evidence>
<accession>A0A9P7ZGK1</accession>
<dbReference type="GeneID" id="70289524"/>
<feature type="compositionally biased region" description="Basic and acidic residues" evidence="3">
    <location>
        <begin position="921"/>
        <end position="932"/>
    </location>
</feature>
<keyword evidence="4" id="KW-1133">Transmembrane helix</keyword>
<feature type="transmembrane region" description="Helical" evidence="4">
    <location>
        <begin position="625"/>
        <end position="644"/>
    </location>
</feature>
<dbReference type="InterPro" id="IPR011701">
    <property type="entry name" value="MFS"/>
</dbReference>
<protein>
    <submittedName>
        <fullName evidence="6">L-fucose permease</fullName>
    </submittedName>
</protein>
<comment type="caution">
    <text evidence="6">The sequence shown here is derived from an EMBL/GenBank/DDBJ whole genome shotgun (WGS) entry which is preliminary data.</text>
</comment>
<keyword evidence="2" id="KW-1003">Cell membrane</keyword>